<dbReference type="OrthoDB" id="2376984at2759"/>
<feature type="transmembrane region" description="Helical" evidence="8">
    <location>
        <begin position="263"/>
        <end position="283"/>
    </location>
</feature>
<reference evidence="10" key="1">
    <citation type="submission" date="2025-08" db="UniProtKB">
        <authorList>
            <consortium name="RefSeq"/>
        </authorList>
    </citation>
    <scope>IDENTIFICATION</scope>
    <source>
        <tissue evidence="10">Whole sample</tissue>
    </source>
</reference>
<dbReference type="RefSeq" id="XP_022328233.1">
    <property type="nucleotide sequence ID" value="XM_022472525.1"/>
</dbReference>
<dbReference type="InterPro" id="IPR026612">
    <property type="entry name" value="STRA6-like"/>
</dbReference>
<dbReference type="GO" id="GO:0005886">
    <property type="term" value="C:plasma membrane"/>
    <property type="evidence" value="ECO:0007669"/>
    <property type="project" value="UniProtKB-SubCell"/>
</dbReference>
<feature type="transmembrane region" description="Helical" evidence="8">
    <location>
        <begin position="79"/>
        <end position="97"/>
    </location>
</feature>
<feature type="transmembrane region" description="Helical" evidence="8">
    <location>
        <begin position="318"/>
        <end position="342"/>
    </location>
</feature>
<evidence type="ECO:0000256" key="2">
    <source>
        <dbReference type="ARBA" id="ARBA00022448"/>
    </source>
</evidence>
<dbReference type="Proteomes" id="UP000694844">
    <property type="component" value="Chromosome 3"/>
</dbReference>
<feature type="transmembrane region" description="Helical" evidence="8">
    <location>
        <begin position="172"/>
        <end position="192"/>
    </location>
</feature>
<evidence type="ECO:0000256" key="8">
    <source>
        <dbReference type="SAM" id="Phobius"/>
    </source>
</evidence>
<keyword evidence="9" id="KW-1185">Reference proteome</keyword>
<evidence type="ECO:0000256" key="4">
    <source>
        <dbReference type="ARBA" id="ARBA00022692"/>
    </source>
</evidence>
<evidence type="ECO:0000256" key="6">
    <source>
        <dbReference type="ARBA" id="ARBA00023136"/>
    </source>
</evidence>
<protein>
    <submittedName>
        <fullName evidence="10">Stimulated by retinoic acid gene 6 protein-like</fullName>
    </submittedName>
</protein>
<name>A0A8B8DKB1_CRAVI</name>
<dbReference type="GeneID" id="111127371"/>
<evidence type="ECO:0000256" key="5">
    <source>
        <dbReference type="ARBA" id="ARBA00022989"/>
    </source>
</evidence>
<comment type="subcellular location">
    <subcellularLocation>
        <location evidence="1">Cell membrane</location>
        <topology evidence="1">Multi-pass membrane protein</topology>
    </subcellularLocation>
</comment>
<dbReference type="Pfam" id="PF14752">
    <property type="entry name" value="RBP_receptor"/>
    <property type="match status" value="1"/>
</dbReference>
<dbReference type="AlphaFoldDB" id="A0A8B8DKB1"/>
<dbReference type="KEGG" id="cvn:111127371"/>
<evidence type="ECO:0000256" key="3">
    <source>
        <dbReference type="ARBA" id="ARBA00022475"/>
    </source>
</evidence>
<dbReference type="GO" id="GO:0038023">
    <property type="term" value="F:signaling receptor activity"/>
    <property type="evidence" value="ECO:0007669"/>
    <property type="project" value="InterPro"/>
</dbReference>
<keyword evidence="6 8" id="KW-0472">Membrane</keyword>
<feature type="transmembrane region" description="Helical" evidence="8">
    <location>
        <begin position="386"/>
        <end position="408"/>
    </location>
</feature>
<proteinExistence type="predicted"/>
<dbReference type="PANTHER" id="PTHR21444">
    <property type="entry name" value="COILED-COIL DOMAIN-CONTAINING PROTEIN 180"/>
    <property type="match status" value="1"/>
</dbReference>
<evidence type="ECO:0000256" key="1">
    <source>
        <dbReference type="ARBA" id="ARBA00004651"/>
    </source>
</evidence>
<evidence type="ECO:0000313" key="10">
    <source>
        <dbReference type="RefSeq" id="XP_022328233.1"/>
    </source>
</evidence>
<keyword evidence="2" id="KW-0813">Transport</keyword>
<accession>A0A8B8DKB1</accession>
<evidence type="ECO:0000313" key="9">
    <source>
        <dbReference type="Proteomes" id="UP000694844"/>
    </source>
</evidence>
<keyword evidence="4 8" id="KW-0812">Transmembrane</keyword>
<feature type="transmembrane region" description="Helical" evidence="8">
    <location>
        <begin position="482"/>
        <end position="509"/>
    </location>
</feature>
<organism evidence="9 10">
    <name type="scientific">Crassostrea virginica</name>
    <name type="common">Eastern oyster</name>
    <dbReference type="NCBI Taxonomy" id="6565"/>
    <lineage>
        <taxon>Eukaryota</taxon>
        <taxon>Metazoa</taxon>
        <taxon>Spiralia</taxon>
        <taxon>Lophotrochozoa</taxon>
        <taxon>Mollusca</taxon>
        <taxon>Bivalvia</taxon>
        <taxon>Autobranchia</taxon>
        <taxon>Pteriomorphia</taxon>
        <taxon>Ostreida</taxon>
        <taxon>Ostreoidea</taxon>
        <taxon>Ostreidae</taxon>
        <taxon>Crassostrea</taxon>
    </lineage>
</organism>
<evidence type="ECO:0000256" key="7">
    <source>
        <dbReference type="ARBA" id="ARBA00023170"/>
    </source>
</evidence>
<sequence>MENQTWNASSTVRPLLEGLDTCLEVSTAVFEGVGLPLYAIGATLIISFFERRRYKAGICYGRPGLPLPINFLDGTSNSVANAAAVGCTLQHIVYIYAFDVKIIVNRWLISLFFFLLSFIVALVFYPVFACLNSSSRKFGSIAGFLYTLLLSFLVTGRNIICTLPGEEWKWAIYAVTLICELYLIGLFAYRFITAILKKSKNQKETLVKFDQIDHVKNLLHRPKTLHEEKDIRKQILDQSRRVLDEAKLCCLHKSLYRFTTRTLVINTVVFLVFYYIFIIIIKLGESLDYSLSRILSLLNGTELSTRSLSKQITIFANVLRVSCMLSNLLSGVYLIVNMVLIYRSQRRHIYQIWRGERSFIPSKCKQDHRDMLVKNLMYTGNQVSHLLGGFIISLLSIFLICFILAYLLILPLMGEVPDSFLVPVEIIIPPIIFMCLIRFALRYISGRFFLQNHYVKSADGKSLEKAMALDNRRVYQNFSYFLFFYYILIGFFRCVFRVLTSSALGLFYIARLDKPLVFAGFERFDIGYMTYLSFLEVELHHCHPVVLVSCDLMLKTAARKFISSPRQQISLESPVIENNKMDFSNTYSHKVRNRWLKTKTLISNRCLCEYSKTNTSFHYKPN</sequence>
<feature type="transmembrane region" description="Helical" evidence="8">
    <location>
        <begin position="420"/>
        <end position="441"/>
    </location>
</feature>
<dbReference type="GO" id="GO:0071939">
    <property type="term" value="P:vitamin A import into cell"/>
    <property type="evidence" value="ECO:0007669"/>
    <property type="project" value="TreeGrafter"/>
</dbReference>
<dbReference type="GO" id="GO:0034632">
    <property type="term" value="F:retinol transmembrane transporter activity"/>
    <property type="evidence" value="ECO:0007669"/>
    <property type="project" value="InterPro"/>
</dbReference>
<dbReference type="PANTHER" id="PTHR21444:SF15">
    <property type="entry name" value="RECEPTOR FOR RETINOL UPTAKE STRA6"/>
    <property type="match status" value="1"/>
</dbReference>
<feature type="transmembrane region" description="Helical" evidence="8">
    <location>
        <begin position="138"/>
        <end position="160"/>
    </location>
</feature>
<keyword evidence="7" id="KW-0675">Receptor</keyword>
<feature type="transmembrane region" description="Helical" evidence="8">
    <location>
        <begin position="109"/>
        <end position="131"/>
    </location>
</feature>
<keyword evidence="5 8" id="KW-1133">Transmembrane helix</keyword>
<keyword evidence="3" id="KW-1003">Cell membrane</keyword>
<gene>
    <name evidence="10" type="primary">LOC111127371</name>
</gene>
<feature type="transmembrane region" description="Helical" evidence="8">
    <location>
        <begin position="28"/>
        <end position="49"/>
    </location>
</feature>